<feature type="region of interest" description="Disordered" evidence="2">
    <location>
        <begin position="161"/>
        <end position="198"/>
    </location>
</feature>
<dbReference type="InterPro" id="IPR011006">
    <property type="entry name" value="CheY-like_superfamily"/>
</dbReference>
<feature type="modified residue" description="4-aspartylphosphate" evidence="1">
    <location>
        <position position="62"/>
    </location>
</feature>
<dbReference type="GO" id="GO:0000160">
    <property type="term" value="P:phosphorelay signal transduction system"/>
    <property type="evidence" value="ECO:0007669"/>
    <property type="project" value="InterPro"/>
</dbReference>
<proteinExistence type="predicted"/>
<feature type="domain" description="Response regulatory" evidence="3">
    <location>
        <begin position="7"/>
        <end position="130"/>
    </location>
</feature>
<name>A0AAN1QLV8_SYNEL</name>
<organism evidence="4 5">
    <name type="scientific">Synechococcus elongatus PCC 11801</name>
    <dbReference type="NCBI Taxonomy" id="2219813"/>
    <lineage>
        <taxon>Bacteria</taxon>
        <taxon>Bacillati</taxon>
        <taxon>Cyanobacteriota</taxon>
        <taxon>Cyanophyceae</taxon>
        <taxon>Synechococcales</taxon>
        <taxon>Synechococcaceae</taxon>
        <taxon>Synechococcus</taxon>
    </lineage>
</organism>
<dbReference type="PROSITE" id="PS50110">
    <property type="entry name" value="RESPONSE_REGULATORY"/>
    <property type="match status" value="1"/>
</dbReference>
<feature type="compositionally biased region" description="Pro residues" evidence="2">
    <location>
        <begin position="176"/>
        <end position="187"/>
    </location>
</feature>
<evidence type="ECO:0000259" key="3">
    <source>
        <dbReference type="PROSITE" id="PS50110"/>
    </source>
</evidence>
<dbReference type="InterPro" id="IPR001789">
    <property type="entry name" value="Sig_transdc_resp-reg_receiver"/>
</dbReference>
<dbReference type="Gene3D" id="3.40.50.2300">
    <property type="match status" value="1"/>
</dbReference>
<accession>A0AAN1QLV8</accession>
<gene>
    <name evidence="4" type="ORF">DOP62_01330</name>
</gene>
<reference evidence="4 5" key="1">
    <citation type="journal article" date="2018" name="Sci. Rep.">
        <title>Genome Features and Biochemical Characteristics of a Robust, Fast Growing and Naturally Transformable Cyanobacterium Synechococcus elongatus PCC 11801 Isolated from India.</title>
        <authorList>
            <person name="Jaiswal D."/>
            <person name="Sengupta A."/>
            <person name="Sohoni S."/>
            <person name="Sengupta S."/>
            <person name="Phadnavis A.G."/>
            <person name="Pakrasi H.B."/>
            <person name="Wangikar P.P."/>
        </authorList>
    </citation>
    <scope>NUCLEOTIDE SEQUENCE [LARGE SCALE GENOMIC DNA]</scope>
    <source>
        <strain evidence="4 5">PCC 11801</strain>
    </source>
</reference>
<feature type="compositionally biased region" description="Low complexity" evidence="2">
    <location>
        <begin position="161"/>
        <end position="175"/>
    </location>
</feature>
<dbReference type="SUPFAM" id="SSF52172">
    <property type="entry name" value="CheY-like"/>
    <property type="match status" value="1"/>
</dbReference>
<evidence type="ECO:0000256" key="2">
    <source>
        <dbReference type="SAM" id="MobiDB-lite"/>
    </source>
</evidence>
<dbReference type="Proteomes" id="UP000267249">
    <property type="component" value="Chromosome"/>
</dbReference>
<evidence type="ECO:0000313" key="5">
    <source>
        <dbReference type="Proteomes" id="UP000267249"/>
    </source>
</evidence>
<evidence type="ECO:0000313" key="4">
    <source>
        <dbReference type="EMBL" id="AZB71547.2"/>
    </source>
</evidence>
<keyword evidence="1" id="KW-0597">Phosphoprotein</keyword>
<protein>
    <submittedName>
        <fullName evidence="4">Response regulator</fullName>
    </submittedName>
</protein>
<evidence type="ECO:0000256" key="1">
    <source>
        <dbReference type="PROSITE-ProRule" id="PRU00169"/>
    </source>
</evidence>
<dbReference type="AlphaFoldDB" id="A0AAN1QLV8"/>
<dbReference type="EMBL" id="CP030139">
    <property type="protein sequence ID" value="AZB71547.2"/>
    <property type="molecule type" value="Genomic_DNA"/>
</dbReference>
<sequence length="198" mass="21199">MAATPKTALLVQVDSFQAKVWSAALASQSITVIQEATNVDLGVMLEQMGAAGLTLPDLVIVDMASEGMNPFAFCRFCRNQYPNVKVLLTNSTQTQVTESEQRWAISQGAQDLLPAFQTSSLLTDLITALGQTTQVLGLPILDQQALIQILPKLLETPAVPGSEAEAVAEAPAPTVSQPPAPPAPETPKPQRFYRGRPY</sequence>
<dbReference type="RefSeq" id="WP_261789931.1">
    <property type="nucleotide sequence ID" value="NZ_CP030139.2"/>
</dbReference>